<sequence length="266" mass="29528">MQECIGKTCELGRGDLAFMLGSYCYSVSCSSDRVCQTIPAQPSKFYPRIAFLKWAPKINETELLEDEGADYISIPKCTRSHILYNHTLLGGLRAGNFTHLAEVDSIETCAALCCAEQTCDLALVLGENCYAGDCASKELCVPVPVKPTANRSSQIAYITSRKKVEEPGTAEEGACDQKMKPSDRFTMMNEGGNLKNGPMFLSDTESDSDDHDESEIPRRNRMPSIREPHSLKNPSATTVLLLLTLWNEVTVEAWIPRLEEPCRTYK</sequence>
<feature type="domain" description="Seven cysteines N-terminal" evidence="6">
    <location>
        <begin position="72"/>
        <end position="154"/>
    </location>
</feature>
<name>A0A9W9ZIN6_9CNID</name>
<dbReference type="Pfam" id="PF23597">
    <property type="entry name" value="KIAA0319_N"/>
    <property type="match status" value="1"/>
</dbReference>
<reference evidence="7" key="1">
    <citation type="submission" date="2023-01" db="EMBL/GenBank/DDBJ databases">
        <title>Genome assembly of the deep-sea coral Lophelia pertusa.</title>
        <authorList>
            <person name="Herrera S."/>
            <person name="Cordes E."/>
        </authorList>
    </citation>
    <scope>NUCLEOTIDE SEQUENCE</scope>
    <source>
        <strain evidence="7">USNM1676648</strain>
        <tissue evidence="7">Polyp</tissue>
    </source>
</reference>
<evidence type="ECO:0000313" key="8">
    <source>
        <dbReference type="Proteomes" id="UP001163046"/>
    </source>
</evidence>
<dbReference type="InterPro" id="IPR029865">
    <property type="entry name" value="KIAA0319-like"/>
</dbReference>
<protein>
    <recommendedName>
        <fullName evidence="6">Seven cysteines N-terminal domain-containing protein</fullName>
    </recommendedName>
</protein>
<evidence type="ECO:0000256" key="5">
    <source>
        <dbReference type="SAM" id="MobiDB-lite"/>
    </source>
</evidence>
<feature type="compositionally biased region" description="Basic and acidic residues" evidence="5">
    <location>
        <begin position="214"/>
        <end position="230"/>
    </location>
</feature>
<keyword evidence="4" id="KW-0325">Glycoprotein</keyword>
<organism evidence="7 8">
    <name type="scientific">Desmophyllum pertusum</name>
    <dbReference type="NCBI Taxonomy" id="174260"/>
    <lineage>
        <taxon>Eukaryota</taxon>
        <taxon>Metazoa</taxon>
        <taxon>Cnidaria</taxon>
        <taxon>Anthozoa</taxon>
        <taxon>Hexacorallia</taxon>
        <taxon>Scleractinia</taxon>
        <taxon>Caryophylliina</taxon>
        <taxon>Caryophylliidae</taxon>
        <taxon>Desmophyllum</taxon>
    </lineage>
</organism>
<evidence type="ECO:0000256" key="3">
    <source>
        <dbReference type="ARBA" id="ARBA00023136"/>
    </source>
</evidence>
<evidence type="ECO:0000256" key="2">
    <source>
        <dbReference type="ARBA" id="ARBA00022729"/>
    </source>
</evidence>
<evidence type="ECO:0000256" key="1">
    <source>
        <dbReference type="ARBA" id="ARBA00004370"/>
    </source>
</evidence>
<dbReference type="OrthoDB" id="536372at2759"/>
<keyword evidence="8" id="KW-1185">Reference proteome</keyword>
<dbReference type="GO" id="GO:0001764">
    <property type="term" value="P:neuron migration"/>
    <property type="evidence" value="ECO:0007669"/>
    <property type="project" value="TreeGrafter"/>
</dbReference>
<dbReference type="SMART" id="SM00765">
    <property type="entry name" value="MANEC"/>
    <property type="match status" value="1"/>
</dbReference>
<dbReference type="PANTHER" id="PTHR46182">
    <property type="entry name" value="FI19480P1"/>
    <property type="match status" value="1"/>
</dbReference>
<feature type="region of interest" description="Disordered" evidence="5">
    <location>
        <begin position="193"/>
        <end position="231"/>
    </location>
</feature>
<comment type="subcellular location">
    <subcellularLocation>
        <location evidence="1">Membrane</location>
    </subcellularLocation>
</comment>
<dbReference type="Proteomes" id="UP001163046">
    <property type="component" value="Unassembled WGS sequence"/>
</dbReference>
<dbReference type="EMBL" id="MU825922">
    <property type="protein sequence ID" value="KAJ7382458.1"/>
    <property type="molecule type" value="Genomic_DNA"/>
</dbReference>
<dbReference type="InterPro" id="IPR013980">
    <property type="entry name" value="MANSC_dom"/>
</dbReference>
<feature type="compositionally biased region" description="Acidic residues" evidence="5">
    <location>
        <begin position="204"/>
        <end position="213"/>
    </location>
</feature>
<gene>
    <name evidence="7" type="ORF">OS493_034618</name>
</gene>
<comment type="caution">
    <text evidence="7">The sequence shown here is derived from an EMBL/GenBank/DDBJ whole genome shotgun (WGS) entry which is preliminary data.</text>
</comment>
<evidence type="ECO:0000256" key="4">
    <source>
        <dbReference type="ARBA" id="ARBA00023180"/>
    </source>
</evidence>
<evidence type="ECO:0000259" key="6">
    <source>
        <dbReference type="SMART" id="SM00765"/>
    </source>
</evidence>
<keyword evidence="2" id="KW-0732">Signal</keyword>
<dbReference type="GO" id="GO:0031410">
    <property type="term" value="C:cytoplasmic vesicle"/>
    <property type="evidence" value="ECO:0007669"/>
    <property type="project" value="TreeGrafter"/>
</dbReference>
<accession>A0A9W9ZIN6</accession>
<keyword evidence="3" id="KW-0472">Membrane</keyword>
<evidence type="ECO:0000313" key="7">
    <source>
        <dbReference type="EMBL" id="KAJ7382458.1"/>
    </source>
</evidence>
<dbReference type="GO" id="GO:0016020">
    <property type="term" value="C:membrane"/>
    <property type="evidence" value="ECO:0007669"/>
    <property type="project" value="UniProtKB-SubCell"/>
</dbReference>
<proteinExistence type="predicted"/>
<dbReference type="AlphaFoldDB" id="A0A9W9ZIN6"/>
<dbReference type="InterPro" id="IPR011106">
    <property type="entry name" value="MANSC_N"/>
</dbReference>
<dbReference type="PANTHER" id="PTHR46182:SF2">
    <property type="entry name" value="FI19480P1"/>
    <property type="match status" value="1"/>
</dbReference>